<comment type="caution">
    <text evidence="3">The sequence shown here is derived from an EMBL/GenBank/DDBJ whole genome shotgun (WGS) entry which is preliminary data.</text>
</comment>
<gene>
    <name evidence="3" type="ORF">CYCCA115_LOCUS6281</name>
</gene>
<dbReference type="PANTHER" id="PTHR46599:SF3">
    <property type="entry name" value="PIGGYBAC TRANSPOSABLE ELEMENT-DERIVED PROTEIN 4"/>
    <property type="match status" value="1"/>
</dbReference>
<dbReference type="Pfam" id="PF13843">
    <property type="entry name" value="DDE_Tnp_1_7"/>
    <property type="match status" value="1"/>
</dbReference>
<name>A0AAD2CLQ9_9STRA</name>
<protein>
    <recommendedName>
        <fullName evidence="2">PiggyBac transposable element-derived protein domain-containing protein</fullName>
    </recommendedName>
</protein>
<reference evidence="3" key="1">
    <citation type="submission" date="2023-08" db="EMBL/GenBank/DDBJ databases">
        <authorList>
            <person name="Audoor S."/>
            <person name="Bilcke G."/>
        </authorList>
    </citation>
    <scope>NUCLEOTIDE SEQUENCE</scope>
</reference>
<evidence type="ECO:0000313" key="3">
    <source>
        <dbReference type="EMBL" id="CAJ1938795.1"/>
    </source>
</evidence>
<feature type="region of interest" description="Disordered" evidence="1">
    <location>
        <begin position="148"/>
        <end position="186"/>
    </location>
</feature>
<dbReference type="Proteomes" id="UP001295423">
    <property type="component" value="Unassembled WGS sequence"/>
</dbReference>
<keyword evidence="4" id="KW-1185">Reference proteome</keyword>
<dbReference type="EMBL" id="CAKOGP040000770">
    <property type="protein sequence ID" value="CAJ1938795.1"/>
    <property type="molecule type" value="Genomic_DNA"/>
</dbReference>
<proteinExistence type="predicted"/>
<accession>A0AAD2CLQ9</accession>
<evidence type="ECO:0000259" key="2">
    <source>
        <dbReference type="Pfam" id="PF13843"/>
    </source>
</evidence>
<feature type="compositionally biased region" description="Acidic residues" evidence="1">
    <location>
        <begin position="150"/>
        <end position="172"/>
    </location>
</feature>
<organism evidence="3 4">
    <name type="scientific">Cylindrotheca closterium</name>
    <dbReference type="NCBI Taxonomy" id="2856"/>
    <lineage>
        <taxon>Eukaryota</taxon>
        <taxon>Sar</taxon>
        <taxon>Stramenopiles</taxon>
        <taxon>Ochrophyta</taxon>
        <taxon>Bacillariophyta</taxon>
        <taxon>Bacillariophyceae</taxon>
        <taxon>Bacillariophycidae</taxon>
        <taxon>Bacillariales</taxon>
        <taxon>Bacillariaceae</taxon>
        <taxon>Cylindrotheca</taxon>
    </lineage>
</organism>
<evidence type="ECO:0000256" key="1">
    <source>
        <dbReference type="SAM" id="MobiDB-lite"/>
    </source>
</evidence>
<feature type="domain" description="PiggyBac transposable element-derived protein" evidence="2">
    <location>
        <begin position="52"/>
        <end position="459"/>
    </location>
</feature>
<dbReference type="InterPro" id="IPR029526">
    <property type="entry name" value="PGBD"/>
</dbReference>
<evidence type="ECO:0000313" key="4">
    <source>
        <dbReference type="Proteomes" id="UP001295423"/>
    </source>
</evidence>
<sequence>MVYSCDTPFVTELNYQNGTTQPYDKMSIEMEERHKPRFGGLEAGMIVTPVLMTELFLPNNLLQDIIGHTNSYARARLPPSKVKDVTLEELLRFLAIYYYMGLVVLPSKSDYWRRHKLNIWPTHPVTHGISSKRFQYIWRNIHLTVPENAQETDDDAGSGDDDDEEEEEEGNEDPNGNQQTGEDDQLVDEQEALTWYDKAKPLLDHVNKISQRHCINPGFCVSLDEQMKLFKGRNKQTVRMKAKPIKEGFKFFAICDASTGYVYSFVPSGRLEGNKIADMVLQLAEKLPDRDNKKYVIAMDNYFTLPDAMLRLRQINVACVGTARGRRGWPPKEIKDVKDDRFNTVYHINDRRNFRIFRWIDNNTVIVVSTLHDGTESIVRRRRRPRVTVLNKAHVDTVFGNSAVKQIGIPGFIDDYNHWMGGVDKSDQYIAYYRPKLRVRRYWMAMMNHGLDIVRINAYIIYKKLSNHPKVEHKEFITEFIEALVGRADQEVFGRTRQGRARTPSPKGIVKNKARMSTTNPQLPRCRFRGSLDEHTVTFEQGKKGLKQLQCVYCAYLKAVEKQNGGDPNTIKVAVPSRKCSYCNVHLCKAHFDVFHDRTEV</sequence>
<dbReference type="PANTHER" id="PTHR46599">
    <property type="entry name" value="PIGGYBAC TRANSPOSABLE ELEMENT-DERIVED PROTEIN 4"/>
    <property type="match status" value="1"/>
</dbReference>
<dbReference type="AlphaFoldDB" id="A0AAD2CLQ9"/>